<keyword evidence="2" id="KW-0472">Membrane</keyword>
<feature type="transmembrane region" description="Helical" evidence="2">
    <location>
        <begin position="186"/>
        <end position="205"/>
    </location>
</feature>
<keyword evidence="3" id="KW-1185">Reference proteome</keyword>
<proteinExistence type="predicted"/>
<dbReference type="WBParaSite" id="Gr19_v10_g13183.t1">
    <property type="protein sequence ID" value="Gr19_v10_g13183.t1"/>
    <property type="gene ID" value="Gr19_v10_g13183"/>
</dbReference>
<protein>
    <submittedName>
        <fullName evidence="4">Uncharacterized protein</fullName>
    </submittedName>
</protein>
<reference evidence="4" key="1">
    <citation type="submission" date="2022-11" db="UniProtKB">
        <authorList>
            <consortium name="WormBaseParasite"/>
        </authorList>
    </citation>
    <scope>IDENTIFICATION</scope>
</reference>
<organism evidence="3 4">
    <name type="scientific">Globodera rostochiensis</name>
    <name type="common">Golden nematode worm</name>
    <name type="synonym">Heterodera rostochiensis</name>
    <dbReference type="NCBI Taxonomy" id="31243"/>
    <lineage>
        <taxon>Eukaryota</taxon>
        <taxon>Metazoa</taxon>
        <taxon>Ecdysozoa</taxon>
        <taxon>Nematoda</taxon>
        <taxon>Chromadorea</taxon>
        <taxon>Rhabditida</taxon>
        <taxon>Tylenchina</taxon>
        <taxon>Tylenchomorpha</taxon>
        <taxon>Tylenchoidea</taxon>
        <taxon>Heteroderidae</taxon>
        <taxon>Heteroderinae</taxon>
        <taxon>Globodera</taxon>
    </lineage>
</organism>
<evidence type="ECO:0000313" key="4">
    <source>
        <dbReference type="WBParaSite" id="Gr19_v10_g13183.t1"/>
    </source>
</evidence>
<keyword evidence="2" id="KW-0812">Transmembrane</keyword>
<accession>A0A914H1M7</accession>
<feature type="region of interest" description="Disordered" evidence="1">
    <location>
        <begin position="1"/>
        <end position="36"/>
    </location>
</feature>
<feature type="compositionally biased region" description="Polar residues" evidence="1">
    <location>
        <begin position="1"/>
        <end position="11"/>
    </location>
</feature>
<feature type="region of interest" description="Disordered" evidence="1">
    <location>
        <begin position="353"/>
        <end position="389"/>
    </location>
</feature>
<keyword evidence="2" id="KW-1133">Transmembrane helix</keyword>
<sequence>MATKNKLNVTAAQHPVRTRQEDRQHKGSNSNLPHQQAVPFLNASKTLPTTFWPIRPPEMPNLLLCRFASSLNRFGENQRVTFLLCAPTAMKHLLHNLSNDTLRQFIFGILHNTSSSLSSLSSKYAILTTQNKSWSKENDESDAKFCHCLAQLESFCANNGSRPLDTKMAEFQSITSMDFHSDVGKMLYTIGILLMFSFVIFALMIRSISRSRSSAELETLLDAMRFREELDIQLRQKHRLRKAKRKVTTWLCRGNGAKLWQSSPHILISNNAIPGRKNSLQSIGSYIPEIVISTENNTSTATGGFLRNIERQNSYTPSLSLIYDFSYDSRRGSQILSSFEQEDKEQILLKDGGTQLSDGSLSPSAAGSAGNGDEMGALLAEGRGRHGTN</sequence>
<name>A0A914H1M7_GLORO</name>
<evidence type="ECO:0000256" key="1">
    <source>
        <dbReference type="SAM" id="MobiDB-lite"/>
    </source>
</evidence>
<feature type="compositionally biased region" description="Low complexity" evidence="1">
    <location>
        <begin position="357"/>
        <end position="368"/>
    </location>
</feature>
<evidence type="ECO:0000313" key="3">
    <source>
        <dbReference type="Proteomes" id="UP000887572"/>
    </source>
</evidence>
<evidence type="ECO:0000256" key="2">
    <source>
        <dbReference type="SAM" id="Phobius"/>
    </source>
</evidence>
<dbReference type="Proteomes" id="UP000887572">
    <property type="component" value="Unplaced"/>
</dbReference>
<dbReference type="AlphaFoldDB" id="A0A914H1M7"/>